<dbReference type="Proteomes" id="UP000305398">
    <property type="component" value="Chromosome"/>
</dbReference>
<feature type="compositionally biased region" description="Low complexity" evidence="1">
    <location>
        <begin position="1"/>
        <end position="16"/>
    </location>
</feature>
<sequence length="73" mass="7681">MKKPAKNAPKASAKNAETPTPPVHAEHIDSAAMLDAATYGQPDGPTSGPDPEESQTDELLTPGFNNPIDDNNR</sequence>
<evidence type="ECO:0000256" key="1">
    <source>
        <dbReference type="SAM" id="MobiDB-lite"/>
    </source>
</evidence>
<name>A0A5B7ZX12_9BACT</name>
<dbReference type="OrthoDB" id="885731at2"/>
<protein>
    <submittedName>
        <fullName evidence="2">Uncharacterized protein</fullName>
    </submittedName>
</protein>
<organism evidence="2 3">
    <name type="scientific">Hymenobacter jejuensis</name>
    <dbReference type="NCBI Taxonomy" id="2502781"/>
    <lineage>
        <taxon>Bacteria</taxon>
        <taxon>Pseudomonadati</taxon>
        <taxon>Bacteroidota</taxon>
        <taxon>Cytophagia</taxon>
        <taxon>Cytophagales</taxon>
        <taxon>Hymenobacteraceae</taxon>
        <taxon>Hymenobacter</taxon>
    </lineage>
</organism>
<accession>A0A5B7ZX12</accession>
<dbReference type="EMBL" id="CP040896">
    <property type="protein sequence ID" value="QDA59046.1"/>
    <property type="molecule type" value="Genomic_DNA"/>
</dbReference>
<keyword evidence="3" id="KW-1185">Reference proteome</keyword>
<evidence type="ECO:0000313" key="2">
    <source>
        <dbReference type="EMBL" id="QDA59046.1"/>
    </source>
</evidence>
<feature type="region of interest" description="Disordered" evidence="1">
    <location>
        <begin position="1"/>
        <end position="73"/>
    </location>
</feature>
<dbReference type="RefSeq" id="WP_139514121.1">
    <property type="nucleotide sequence ID" value="NZ_CP040896.1"/>
</dbReference>
<dbReference type="KEGG" id="hyj:FHG12_02520"/>
<evidence type="ECO:0000313" key="3">
    <source>
        <dbReference type="Proteomes" id="UP000305398"/>
    </source>
</evidence>
<proteinExistence type="predicted"/>
<gene>
    <name evidence="2" type="ORF">FHG12_02520</name>
</gene>
<dbReference type="AlphaFoldDB" id="A0A5B7ZX12"/>
<reference evidence="2 3" key="1">
    <citation type="submission" date="2019-06" db="EMBL/GenBank/DDBJ databases">
        <authorList>
            <person name="Srinivasan S."/>
        </authorList>
    </citation>
    <scope>NUCLEOTIDE SEQUENCE [LARGE SCALE GENOMIC DNA]</scope>
    <source>
        <strain evidence="2 3">17J68-5</strain>
    </source>
</reference>